<dbReference type="InterPro" id="IPR004953">
    <property type="entry name" value="EB1_C"/>
</dbReference>
<proteinExistence type="inferred from homology"/>
<dbReference type="InterPro" id="IPR036133">
    <property type="entry name" value="EB1_C_sf"/>
</dbReference>
<dbReference type="SUPFAM" id="SSF47576">
    <property type="entry name" value="Calponin-homology domain, CH-domain"/>
    <property type="match status" value="1"/>
</dbReference>
<keyword evidence="5 9" id="KW-0493">Microtubule</keyword>
<dbReference type="PROSITE" id="PS51230">
    <property type="entry name" value="EB1_C"/>
    <property type="match status" value="1"/>
</dbReference>
<dbReference type="Gene3D" id="1.20.5.1430">
    <property type="match status" value="1"/>
</dbReference>
<dbReference type="InterPro" id="IPR036872">
    <property type="entry name" value="CH_dom_sf"/>
</dbReference>
<comment type="caution">
    <text evidence="14">The sequence shown here is derived from an EMBL/GenBank/DDBJ whole genome shotgun (WGS) entry which is preliminary data.</text>
</comment>
<evidence type="ECO:0000259" key="13">
    <source>
        <dbReference type="PROSITE" id="PS51230"/>
    </source>
</evidence>
<gene>
    <name evidence="14" type="primary">BIM1_1</name>
    <name evidence="14" type="ORF">K7432_004188</name>
</gene>
<dbReference type="PANTHER" id="PTHR10623">
    <property type="entry name" value="MICROTUBULE-ASSOCIATED PROTEIN RP/EB FAMILY MEMBER"/>
    <property type="match status" value="1"/>
</dbReference>
<evidence type="ECO:0000313" key="14">
    <source>
        <dbReference type="EMBL" id="KAK9766621.1"/>
    </source>
</evidence>
<feature type="compositionally biased region" description="Polar residues" evidence="11">
    <location>
        <begin position="141"/>
        <end position="168"/>
    </location>
</feature>
<keyword evidence="10" id="KW-0175">Coiled coil</keyword>
<protein>
    <submittedName>
        <fullName evidence="14">Microtubule integrity protein mal3</fullName>
    </submittedName>
</protein>
<evidence type="ECO:0000256" key="1">
    <source>
        <dbReference type="ARBA" id="ARBA00004245"/>
    </source>
</evidence>
<feature type="domain" description="Calponin-homology (CH)" evidence="12">
    <location>
        <begin position="3"/>
        <end position="104"/>
    </location>
</feature>
<accession>A0ABR2WYP6</accession>
<evidence type="ECO:0000313" key="15">
    <source>
        <dbReference type="Proteomes" id="UP001479436"/>
    </source>
</evidence>
<evidence type="ECO:0000256" key="11">
    <source>
        <dbReference type="SAM" id="MobiDB-lite"/>
    </source>
</evidence>
<keyword evidence="3" id="KW-0963">Cytoplasm</keyword>
<dbReference type="Proteomes" id="UP001479436">
    <property type="component" value="Unassembled WGS sequence"/>
</dbReference>
<dbReference type="Pfam" id="PF00307">
    <property type="entry name" value="CH"/>
    <property type="match status" value="1"/>
</dbReference>
<reference evidence="14 15" key="1">
    <citation type="submission" date="2023-04" db="EMBL/GenBank/DDBJ databases">
        <title>Genome of Basidiobolus ranarum AG-B5.</title>
        <authorList>
            <person name="Stajich J.E."/>
            <person name="Carter-House D."/>
            <person name="Gryganskyi A."/>
        </authorList>
    </citation>
    <scope>NUCLEOTIDE SEQUENCE [LARGE SCALE GENOMIC DNA]</scope>
    <source>
        <strain evidence="14 15">AG-B5</strain>
    </source>
</reference>
<dbReference type="InterPro" id="IPR001715">
    <property type="entry name" value="CH_dom"/>
</dbReference>
<evidence type="ECO:0000256" key="8">
    <source>
        <dbReference type="ARBA" id="ARBA00023306"/>
    </source>
</evidence>
<evidence type="ECO:0000256" key="6">
    <source>
        <dbReference type="ARBA" id="ARBA00022776"/>
    </source>
</evidence>
<feature type="coiled-coil region" evidence="10">
    <location>
        <begin position="173"/>
        <end position="207"/>
    </location>
</feature>
<evidence type="ECO:0000256" key="10">
    <source>
        <dbReference type="SAM" id="Coils"/>
    </source>
</evidence>
<dbReference type="Gene3D" id="1.10.418.10">
    <property type="entry name" value="Calponin-like domain"/>
    <property type="match status" value="1"/>
</dbReference>
<dbReference type="EMBL" id="JASJQH010000140">
    <property type="protein sequence ID" value="KAK9766621.1"/>
    <property type="molecule type" value="Genomic_DNA"/>
</dbReference>
<comment type="subcellular location">
    <subcellularLocation>
        <location evidence="1">Cytoplasm</location>
        <location evidence="1">Cytoskeleton</location>
    </subcellularLocation>
</comment>
<dbReference type="PROSITE" id="PS50021">
    <property type="entry name" value="CH"/>
    <property type="match status" value="1"/>
</dbReference>
<evidence type="ECO:0000256" key="7">
    <source>
        <dbReference type="ARBA" id="ARBA00023212"/>
    </source>
</evidence>
<dbReference type="InterPro" id="IPR027328">
    <property type="entry name" value="MAPRE"/>
</dbReference>
<name>A0ABR2WYP6_9FUNG</name>
<evidence type="ECO:0000256" key="3">
    <source>
        <dbReference type="ARBA" id="ARBA00022490"/>
    </source>
</evidence>
<evidence type="ECO:0000256" key="2">
    <source>
        <dbReference type="ARBA" id="ARBA00010729"/>
    </source>
</evidence>
<feature type="compositionally biased region" description="Low complexity" evidence="11">
    <location>
        <begin position="122"/>
        <end position="139"/>
    </location>
</feature>
<evidence type="ECO:0000259" key="12">
    <source>
        <dbReference type="PROSITE" id="PS50021"/>
    </source>
</evidence>
<keyword evidence="6" id="KW-0498">Mitosis</keyword>
<feature type="region of interest" description="Disordered" evidence="11">
    <location>
        <begin position="114"/>
        <end position="171"/>
    </location>
</feature>
<evidence type="ECO:0000256" key="9">
    <source>
        <dbReference type="PROSITE-ProRule" id="PRU00576"/>
    </source>
</evidence>
<keyword evidence="8" id="KW-0131">Cell cycle</keyword>
<organism evidence="14 15">
    <name type="scientific">Basidiobolus ranarum</name>
    <dbReference type="NCBI Taxonomy" id="34480"/>
    <lineage>
        <taxon>Eukaryota</taxon>
        <taxon>Fungi</taxon>
        <taxon>Fungi incertae sedis</taxon>
        <taxon>Zoopagomycota</taxon>
        <taxon>Entomophthoromycotina</taxon>
        <taxon>Basidiobolomycetes</taxon>
        <taxon>Basidiobolales</taxon>
        <taxon>Basidiobolaceae</taxon>
        <taxon>Basidiobolus</taxon>
    </lineage>
</organism>
<dbReference type="Pfam" id="PF03271">
    <property type="entry name" value="EB1"/>
    <property type="match status" value="1"/>
</dbReference>
<keyword evidence="15" id="KW-1185">Reference proteome</keyword>
<sequence>MMGESRIELLAWVNELLQLSYTKIEQLGKGAAYCQIVDSIYGDVQMSKVKFNANQEYEYIQNYKILQVAFNKHKIEREIPIGKLVKCKFQDNLEFLQWLKHFHDNVDVPIYDPIARRKDQPSPANNGRSASRSAMSRASNYERSSSRVSRNGYSRPLSSASRVPTSPGRSPLVEELRRQLTEMQRQLDTLERERDFYYTKLREVEQVASVDTEEKRTAVGVLRELHGILYGSVESFIAPEEVNNMNVLHKNLNDMHLQEYDSDESF</sequence>
<keyword evidence="7" id="KW-0206">Cytoskeleton</keyword>
<comment type="similarity">
    <text evidence="2">Belongs to the MAPRE family.</text>
</comment>
<keyword evidence="4" id="KW-0132">Cell division</keyword>
<dbReference type="SUPFAM" id="SSF140612">
    <property type="entry name" value="EB1 dimerisation domain-like"/>
    <property type="match status" value="1"/>
</dbReference>
<evidence type="ECO:0000256" key="4">
    <source>
        <dbReference type="ARBA" id="ARBA00022618"/>
    </source>
</evidence>
<feature type="domain" description="EB1 C-terminal" evidence="13">
    <location>
        <begin position="165"/>
        <end position="238"/>
    </location>
</feature>
<evidence type="ECO:0000256" key="5">
    <source>
        <dbReference type="ARBA" id="ARBA00022701"/>
    </source>
</evidence>